<dbReference type="Gene3D" id="3.90.1530.30">
    <property type="match status" value="1"/>
</dbReference>
<dbReference type="GO" id="GO:0005694">
    <property type="term" value="C:chromosome"/>
    <property type="evidence" value="ECO:0007669"/>
    <property type="project" value="TreeGrafter"/>
</dbReference>
<dbReference type="Pfam" id="PF17762">
    <property type="entry name" value="HTH_ParB"/>
    <property type="match status" value="1"/>
</dbReference>
<dbReference type="NCBIfam" id="TIGR00180">
    <property type="entry name" value="parB_part"/>
    <property type="match status" value="1"/>
</dbReference>
<dbReference type="CDD" id="cd16393">
    <property type="entry name" value="SPO0J_N"/>
    <property type="match status" value="1"/>
</dbReference>
<protein>
    <submittedName>
        <fullName evidence="5">ParB-like partition protein</fullName>
    </submittedName>
</protein>
<dbReference type="SUPFAM" id="SSF110849">
    <property type="entry name" value="ParB/Sulfiredoxin"/>
    <property type="match status" value="1"/>
</dbReference>
<keyword evidence="3" id="KW-0238">DNA-binding</keyword>
<reference evidence="5 6" key="1">
    <citation type="submission" date="2010-12" db="EMBL/GenBank/DDBJ databases">
        <title>Complete sequence of Ethanoligenens harbinense YUAN-3.</title>
        <authorList>
            <person name="Lucas S."/>
            <person name="Copeland A."/>
            <person name="Lapidus A."/>
            <person name="Cheng J.-F."/>
            <person name="Bruce D."/>
            <person name="Goodwin L."/>
            <person name="Pitluck S."/>
            <person name="Chertkov O."/>
            <person name="Misra M."/>
            <person name="Detter J.C."/>
            <person name="Han C."/>
            <person name="Tapia R."/>
            <person name="Land M."/>
            <person name="Hauser L."/>
            <person name="Jeffries C."/>
            <person name="Kyrpides N."/>
            <person name="Ivanova N."/>
            <person name="Mikhailova N."/>
            <person name="Wang A."/>
            <person name="Mouttaki H."/>
            <person name="He Z."/>
            <person name="Zhou J."/>
            <person name="Hemme C.L."/>
            <person name="Woyke T."/>
        </authorList>
    </citation>
    <scope>NUCLEOTIDE SEQUENCE [LARGE SCALE GENOMIC DNA]</scope>
    <source>
        <strain evidence="6">DSM 18485 / JCM 12961 / CGMCC 1.5033 / YUAN-3</strain>
    </source>
</reference>
<evidence type="ECO:0000256" key="3">
    <source>
        <dbReference type="ARBA" id="ARBA00023125"/>
    </source>
</evidence>
<dbReference type="HOGENOM" id="CLU_023853_0_1_9"/>
<dbReference type="EMBL" id="CP002400">
    <property type="protein sequence ID" value="ADU28284.1"/>
    <property type="molecule type" value="Genomic_DNA"/>
</dbReference>
<proteinExistence type="inferred from homology"/>
<dbReference type="InterPro" id="IPR041468">
    <property type="entry name" value="HTH_ParB/Spo0J"/>
</dbReference>
<dbReference type="InterPro" id="IPR003115">
    <property type="entry name" value="ParB_N"/>
</dbReference>
<dbReference type="FunFam" id="1.10.10.2830:FF:000001">
    <property type="entry name" value="Chromosome partitioning protein ParB"/>
    <property type="match status" value="1"/>
</dbReference>
<dbReference type="SMART" id="SM00470">
    <property type="entry name" value="ParB"/>
    <property type="match status" value="1"/>
</dbReference>
<name>E6U8G5_ETHHY</name>
<dbReference type="InterPro" id="IPR050336">
    <property type="entry name" value="Chromosome_partition/occlusion"/>
</dbReference>
<evidence type="ECO:0000256" key="1">
    <source>
        <dbReference type="ARBA" id="ARBA00004453"/>
    </source>
</evidence>
<dbReference type="Gene3D" id="1.10.10.2830">
    <property type="match status" value="1"/>
</dbReference>
<dbReference type="RefSeq" id="WP_013486627.1">
    <property type="nucleotide sequence ID" value="NC_014828.1"/>
</dbReference>
<dbReference type="PANTHER" id="PTHR33375:SF8">
    <property type="entry name" value="NUCLEOID OCCLUSION PROTEIN"/>
    <property type="match status" value="1"/>
</dbReference>
<accession>E6U8G5</accession>
<evidence type="ECO:0000256" key="2">
    <source>
        <dbReference type="ARBA" id="ARBA00006295"/>
    </source>
</evidence>
<dbReference type="GO" id="GO:0009295">
    <property type="term" value="C:nucleoid"/>
    <property type="evidence" value="ECO:0007669"/>
    <property type="project" value="UniProtKB-SubCell"/>
</dbReference>
<dbReference type="eggNOG" id="COG1475">
    <property type="taxonomic scope" value="Bacteria"/>
</dbReference>
<dbReference type="PROSITE" id="PS50943">
    <property type="entry name" value="HTH_CROC1"/>
    <property type="match status" value="1"/>
</dbReference>
<evidence type="ECO:0000313" key="6">
    <source>
        <dbReference type="Proteomes" id="UP000001551"/>
    </source>
</evidence>
<comment type="similarity">
    <text evidence="2">Belongs to the ParB family.</text>
</comment>
<gene>
    <name evidence="5" type="ordered locus">Ethha_2792</name>
</gene>
<dbReference type="GO" id="GO:0003677">
    <property type="term" value="F:DNA binding"/>
    <property type="evidence" value="ECO:0007669"/>
    <property type="project" value="UniProtKB-KW"/>
</dbReference>
<dbReference type="InterPro" id="IPR004437">
    <property type="entry name" value="ParB/RepB/Spo0J"/>
</dbReference>
<dbReference type="Pfam" id="PF02195">
    <property type="entry name" value="ParB_N"/>
    <property type="match status" value="1"/>
</dbReference>
<dbReference type="KEGG" id="eha:Ethha_2792"/>
<dbReference type="InterPro" id="IPR001387">
    <property type="entry name" value="Cro/C1-type_HTH"/>
</dbReference>
<dbReference type="Proteomes" id="UP000001551">
    <property type="component" value="Chromosome"/>
</dbReference>
<dbReference type="FunFam" id="3.90.1530.30:FF:000001">
    <property type="entry name" value="Chromosome partitioning protein ParB"/>
    <property type="match status" value="1"/>
</dbReference>
<organism evidence="5 6">
    <name type="scientific">Ethanoligenens harbinense (strain DSM 18485 / JCM 12961 / CGMCC 1.5033 / YUAN-3)</name>
    <dbReference type="NCBI Taxonomy" id="663278"/>
    <lineage>
        <taxon>Bacteria</taxon>
        <taxon>Bacillati</taxon>
        <taxon>Bacillota</taxon>
        <taxon>Clostridia</taxon>
        <taxon>Eubacteriales</taxon>
        <taxon>Oscillospiraceae</taxon>
        <taxon>Ethanoligenens</taxon>
    </lineage>
</organism>
<dbReference type="STRING" id="663278.Ethha_2792"/>
<dbReference type="AlphaFoldDB" id="E6U8G5"/>
<comment type="subcellular location">
    <subcellularLocation>
        <location evidence="1">Cytoplasm</location>
        <location evidence="1">Nucleoid</location>
    </subcellularLocation>
</comment>
<evidence type="ECO:0000259" key="4">
    <source>
        <dbReference type="PROSITE" id="PS50943"/>
    </source>
</evidence>
<keyword evidence="6" id="KW-1185">Reference proteome</keyword>
<dbReference type="GO" id="GO:0007059">
    <property type="term" value="P:chromosome segregation"/>
    <property type="evidence" value="ECO:0007669"/>
    <property type="project" value="TreeGrafter"/>
</dbReference>
<dbReference type="SUPFAM" id="SSF109709">
    <property type="entry name" value="KorB DNA-binding domain-like"/>
    <property type="match status" value="1"/>
</dbReference>
<dbReference type="PANTHER" id="PTHR33375">
    <property type="entry name" value="CHROMOSOME-PARTITIONING PROTEIN PARB-RELATED"/>
    <property type="match status" value="1"/>
</dbReference>
<dbReference type="GO" id="GO:0045881">
    <property type="term" value="P:positive regulation of sporulation resulting in formation of a cellular spore"/>
    <property type="evidence" value="ECO:0007669"/>
    <property type="project" value="TreeGrafter"/>
</dbReference>
<dbReference type="InterPro" id="IPR036086">
    <property type="entry name" value="ParB/Sulfiredoxin_sf"/>
</dbReference>
<feature type="domain" description="HTH cro/C1-type" evidence="4">
    <location>
        <begin position="126"/>
        <end position="145"/>
    </location>
</feature>
<sequence length="270" mass="30362">MFGIAVKEKAVRVIEIPIAQIRPSPWQPRRLFDEQALQGLAESIQENGILQPLSVRNIGNGMYELVAGERRLRALRLVGYKTAPCILLDATVQESAVFALLENLQRQDLHFFEEAESMCRLVETVGMTQEQVAAKLGKSQPTIANKLRLLQLTPEVRDIIMEKGLTERHARALLRLPPSLQAAALQRILNGKLNVAETDRLVEEMLNPPHPHPAGRSMPLIKDVRLFFNTMSNAVKIMKRSGIDAETTQRECGDYIEYVVRIPKGKRKSA</sequence>
<evidence type="ECO:0000313" key="5">
    <source>
        <dbReference type="EMBL" id="ADU28284.1"/>
    </source>
</evidence>